<evidence type="ECO:0000313" key="2">
    <source>
        <dbReference type="Proteomes" id="UP001530400"/>
    </source>
</evidence>
<gene>
    <name evidence="1" type="ORF">ACHAWO_000638</name>
</gene>
<dbReference type="AlphaFoldDB" id="A0ABD3QB03"/>
<accession>A0ABD3QB03</accession>
<dbReference type="SUPFAM" id="SSF55797">
    <property type="entry name" value="PR-1-like"/>
    <property type="match status" value="1"/>
</dbReference>
<sequence length="71" mass="7581">MIWATTEYVGCADANSNKSGSTCQASVCYYAYAGNCGWTKHDDWRDAVLDKKSFCSTVCPAEGGCAKINGV</sequence>
<dbReference type="Gene3D" id="3.40.33.10">
    <property type="entry name" value="CAP"/>
    <property type="match status" value="1"/>
</dbReference>
<proteinExistence type="predicted"/>
<keyword evidence="2" id="KW-1185">Reference proteome</keyword>
<dbReference type="Proteomes" id="UP001530400">
    <property type="component" value="Unassembled WGS sequence"/>
</dbReference>
<protein>
    <submittedName>
        <fullName evidence="1">Uncharacterized protein</fullName>
    </submittedName>
</protein>
<comment type="caution">
    <text evidence="1">The sequence shown here is derived from an EMBL/GenBank/DDBJ whole genome shotgun (WGS) entry which is preliminary data.</text>
</comment>
<name>A0ABD3QB03_9STRA</name>
<dbReference type="EMBL" id="JALLPJ020000264">
    <property type="protein sequence ID" value="KAL3797209.1"/>
    <property type="molecule type" value="Genomic_DNA"/>
</dbReference>
<dbReference type="InterPro" id="IPR035940">
    <property type="entry name" value="CAP_sf"/>
</dbReference>
<reference evidence="1 2" key="1">
    <citation type="submission" date="2024-10" db="EMBL/GenBank/DDBJ databases">
        <title>Updated reference genomes for cyclostephanoid diatoms.</title>
        <authorList>
            <person name="Roberts W.R."/>
            <person name="Alverson A.J."/>
        </authorList>
    </citation>
    <scope>NUCLEOTIDE SEQUENCE [LARGE SCALE GENOMIC DNA]</scope>
    <source>
        <strain evidence="1 2">AJA010-31</strain>
    </source>
</reference>
<evidence type="ECO:0000313" key="1">
    <source>
        <dbReference type="EMBL" id="KAL3797209.1"/>
    </source>
</evidence>
<organism evidence="1 2">
    <name type="scientific">Cyclotella atomus</name>
    <dbReference type="NCBI Taxonomy" id="382360"/>
    <lineage>
        <taxon>Eukaryota</taxon>
        <taxon>Sar</taxon>
        <taxon>Stramenopiles</taxon>
        <taxon>Ochrophyta</taxon>
        <taxon>Bacillariophyta</taxon>
        <taxon>Coscinodiscophyceae</taxon>
        <taxon>Thalassiosirophycidae</taxon>
        <taxon>Stephanodiscales</taxon>
        <taxon>Stephanodiscaceae</taxon>
        <taxon>Cyclotella</taxon>
    </lineage>
</organism>